<dbReference type="SUPFAM" id="SSF81653">
    <property type="entry name" value="Calcium ATPase, transduction domain A"/>
    <property type="match status" value="1"/>
</dbReference>
<evidence type="ECO:0000256" key="5">
    <source>
        <dbReference type="ARBA" id="ARBA00022967"/>
    </source>
</evidence>
<evidence type="ECO:0000256" key="3">
    <source>
        <dbReference type="ARBA" id="ARBA00022741"/>
    </source>
</evidence>
<dbReference type="EnsemblProtists" id="EOD23899">
    <property type="protein sequence ID" value="EOD23899"/>
    <property type="gene ID" value="EMIHUDRAFT_101130"/>
</dbReference>
<feature type="region of interest" description="Disordered" evidence="8">
    <location>
        <begin position="816"/>
        <end position="837"/>
    </location>
</feature>
<keyword evidence="3" id="KW-0547">Nucleotide-binding</keyword>
<feature type="domain" description="Cation-transporting P-type ATPase N-terminal" evidence="10">
    <location>
        <begin position="88"/>
        <end position="163"/>
    </location>
</feature>
<dbReference type="GO" id="GO:0006883">
    <property type="term" value="P:intracellular sodium ion homeostasis"/>
    <property type="evidence" value="ECO:0007669"/>
    <property type="project" value="TreeGrafter"/>
</dbReference>
<feature type="transmembrane region" description="Helical" evidence="9">
    <location>
        <begin position="947"/>
        <end position="968"/>
    </location>
</feature>
<evidence type="ECO:0000256" key="1">
    <source>
        <dbReference type="ARBA" id="ARBA00004141"/>
    </source>
</evidence>
<dbReference type="InterPro" id="IPR059000">
    <property type="entry name" value="ATPase_P-type_domA"/>
</dbReference>
<dbReference type="eggNOG" id="KOG0202">
    <property type="taxonomic scope" value="Eukaryota"/>
</dbReference>
<feature type="transmembrane region" description="Helical" evidence="9">
    <location>
        <begin position="1199"/>
        <end position="1220"/>
    </location>
</feature>
<dbReference type="GO" id="GO:0005391">
    <property type="term" value="F:P-type sodium:potassium-exchanging transporter activity"/>
    <property type="evidence" value="ECO:0007669"/>
    <property type="project" value="TreeGrafter"/>
</dbReference>
<evidence type="ECO:0000256" key="7">
    <source>
        <dbReference type="ARBA" id="ARBA00023136"/>
    </source>
</evidence>
<dbReference type="Pfam" id="PF00122">
    <property type="entry name" value="E1-E2_ATPase"/>
    <property type="match status" value="1"/>
</dbReference>
<keyword evidence="12" id="KW-1185">Reference proteome</keyword>
<dbReference type="Proteomes" id="UP000013827">
    <property type="component" value="Unassembled WGS sequence"/>
</dbReference>
<sequence length="1300" mass="141676">METPAHAPRKDAVLHTLSKAWDSGTESASGIMQGAKHHLLEEPMRDAIRQAMAPHMTYAEQVEEVRKSNRKQVKAIAREVSMQFNKEGYHLKPLEEVCDEFGCESTKTGLTSSQVTRNLKKFGANELGTDKPTPFWVIYCRQLYQPLILILFTLFILTVLNIQRDIASHGHPKIKNCVKITVVTTVILVVTILNARGQYNTANALAELLKEGAQMTTVRRDGKECQIEVPDIVPGDVIIMRSGDTVPADARVVMSEDLQTVEKTLTGEPHEKTKKLEAADDPTASFHDNLVYSSTAVVGGKGEAVVIRTGLETEIGKIAARLKGQDSGRSQLQKLMDTIGGVIICISVILIIMMTWYEVTVNYCTKDKYPGGLSTCPMDEMIDALFSALSIGTIMLPTTLLLMVTTSLTRGALILAKINARVTKVTAVETLGSCTVICSDKTGTLTEGEMTATEMATVINVKGKCQVNCWDFRPTRGFDPRGGVFVLAEGASTVGGAASRKTAASLRVSAAASRMSTGPAGGGNGCEKAADVHCALLSAYLNCDGAAFELDDEGDVGKDVPQKWKGVGNMTEKALVVAAAKGQIYDPNKKGLPEAKFPAMRDKYPSVHHLGVPFTSSRKMMGTVHELSGKGEGFYASGMVIVPGATHMAILKGAPDRLMPYVHAVPTCPEKNEMGDARTLKITSGAKNETPDAQSLFKQANKDFADKALRVILVAMRPLTAAEAEALGKMEDGDERLTYLLEGNTTYPLTFTAMMGLKDPPRDGVKESVELVQKAGVSVVMITGDQKATAMAISRNISIISGDASDSQALAKTRECADLHRDPKQPTESPVLGTPEKGKPITSIELAELARMSEMVGQTVTWARAQPTDKEGRKIFGNLQKYLLFYLGVKAAEGFMFSTCTFCGLPKPINNLPALFAKNFTHDIPSLSIAWEEGESYQMKIPPRKKAVGFVISDLAFYLRFLPFLAYYQLLVPGAFWFVYHSHMGTLSSGTHLEESDSLKTVFAGGDIPCLRARGEDGLPEERAFYCKCPKAFAFGEDGFGFSIPGVEQWGSAADISEFGYVPEDNAAYDLADVGHYDFEYRGTTGNLYPKEDNFEGKSWSYEGDPASGVTFTYGGVEVLKPCTEQDEGQLEYCWTGEDKPTMSPYFSCEGFGVKRSNAAGFMLFVFVELFRLLGVRGEAPFWVEPRDGPDGPGQRNGVFYMLWVPCMSITVFLIFVPGFNVICDMIALPGTIFFGIILWACFALSIEETFKCILRGIRDRQQAIDIPHALLAGKGLVPPWATRSEVKAFMDKNSGKGMW</sequence>
<proteinExistence type="predicted"/>
<evidence type="ECO:0000313" key="12">
    <source>
        <dbReference type="Proteomes" id="UP000013827"/>
    </source>
</evidence>
<feature type="transmembrane region" description="Helical" evidence="9">
    <location>
        <begin position="143"/>
        <end position="162"/>
    </location>
</feature>
<dbReference type="Pfam" id="PF13246">
    <property type="entry name" value="Cation_ATPase"/>
    <property type="match status" value="1"/>
</dbReference>
<evidence type="ECO:0000256" key="4">
    <source>
        <dbReference type="ARBA" id="ARBA00022840"/>
    </source>
</evidence>
<dbReference type="GO" id="GO:0005886">
    <property type="term" value="C:plasma membrane"/>
    <property type="evidence" value="ECO:0007669"/>
    <property type="project" value="UniProtKB-SubCell"/>
</dbReference>
<dbReference type="InterPro" id="IPR018303">
    <property type="entry name" value="ATPase_P-typ_P_site"/>
</dbReference>
<dbReference type="SUPFAM" id="SSF81660">
    <property type="entry name" value="Metal cation-transporting ATPase, ATP-binding domain N"/>
    <property type="match status" value="1"/>
</dbReference>
<evidence type="ECO:0000256" key="2">
    <source>
        <dbReference type="ARBA" id="ARBA00022692"/>
    </source>
</evidence>
<dbReference type="GO" id="GO:1902600">
    <property type="term" value="P:proton transmembrane transport"/>
    <property type="evidence" value="ECO:0007669"/>
    <property type="project" value="TreeGrafter"/>
</dbReference>
<keyword evidence="2 9" id="KW-0812">Transmembrane</keyword>
<dbReference type="GO" id="GO:0005524">
    <property type="term" value="F:ATP binding"/>
    <property type="evidence" value="ECO:0007669"/>
    <property type="project" value="UniProtKB-KW"/>
</dbReference>
<evidence type="ECO:0000256" key="8">
    <source>
        <dbReference type="SAM" id="MobiDB-lite"/>
    </source>
</evidence>
<dbReference type="FunFam" id="3.40.50.1000:FF:000001">
    <property type="entry name" value="Phospholipid-transporting ATPase IC"/>
    <property type="match status" value="1"/>
</dbReference>
<dbReference type="GeneID" id="17269444"/>
<reference evidence="12" key="1">
    <citation type="journal article" date="2013" name="Nature">
        <title>Pan genome of the phytoplankton Emiliania underpins its global distribution.</title>
        <authorList>
            <person name="Read B.A."/>
            <person name="Kegel J."/>
            <person name="Klute M.J."/>
            <person name="Kuo A."/>
            <person name="Lefebvre S.C."/>
            <person name="Maumus F."/>
            <person name="Mayer C."/>
            <person name="Miller J."/>
            <person name="Monier A."/>
            <person name="Salamov A."/>
            <person name="Young J."/>
            <person name="Aguilar M."/>
            <person name="Claverie J.M."/>
            <person name="Frickenhaus S."/>
            <person name="Gonzalez K."/>
            <person name="Herman E.K."/>
            <person name="Lin Y.C."/>
            <person name="Napier J."/>
            <person name="Ogata H."/>
            <person name="Sarno A.F."/>
            <person name="Shmutz J."/>
            <person name="Schroeder D."/>
            <person name="de Vargas C."/>
            <person name="Verret F."/>
            <person name="von Dassow P."/>
            <person name="Valentin K."/>
            <person name="Van de Peer Y."/>
            <person name="Wheeler G."/>
            <person name="Dacks J.B."/>
            <person name="Delwiche C.F."/>
            <person name="Dyhrman S.T."/>
            <person name="Glockner G."/>
            <person name="John U."/>
            <person name="Richards T."/>
            <person name="Worden A.Z."/>
            <person name="Zhang X."/>
            <person name="Grigoriev I.V."/>
            <person name="Allen A.E."/>
            <person name="Bidle K."/>
            <person name="Borodovsky M."/>
            <person name="Bowler C."/>
            <person name="Brownlee C."/>
            <person name="Cock J.M."/>
            <person name="Elias M."/>
            <person name="Gladyshev V.N."/>
            <person name="Groth M."/>
            <person name="Guda C."/>
            <person name="Hadaegh A."/>
            <person name="Iglesias-Rodriguez M.D."/>
            <person name="Jenkins J."/>
            <person name="Jones B.M."/>
            <person name="Lawson T."/>
            <person name="Leese F."/>
            <person name="Lindquist E."/>
            <person name="Lobanov A."/>
            <person name="Lomsadze A."/>
            <person name="Malik S.B."/>
            <person name="Marsh M.E."/>
            <person name="Mackinder L."/>
            <person name="Mock T."/>
            <person name="Mueller-Roeber B."/>
            <person name="Pagarete A."/>
            <person name="Parker M."/>
            <person name="Probert I."/>
            <person name="Quesneville H."/>
            <person name="Raines C."/>
            <person name="Rensing S.A."/>
            <person name="Riano-Pachon D.M."/>
            <person name="Richier S."/>
            <person name="Rokitta S."/>
            <person name="Shiraiwa Y."/>
            <person name="Soanes D.M."/>
            <person name="van der Giezen M."/>
            <person name="Wahlund T.M."/>
            <person name="Williams B."/>
            <person name="Wilson W."/>
            <person name="Wolfe G."/>
            <person name="Wurch L.L."/>
        </authorList>
    </citation>
    <scope>NUCLEOTIDE SEQUENCE</scope>
</reference>
<feature type="transmembrane region" description="Helical" evidence="9">
    <location>
        <begin position="1226"/>
        <end position="1247"/>
    </location>
</feature>
<dbReference type="RefSeq" id="XP_005776328.1">
    <property type="nucleotide sequence ID" value="XM_005776271.1"/>
</dbReference>
<dbReference type="InterPro" id="IPR023299">
    <property type="entry name" value="ATPase_P-typ_cyto_dom_N"/>
</dbReference>
<dbReference type="KEGG" id="ehx:EMIHUDRAFT_101130"/>
<dbReference type="PRINTS" id="PR00119">
    <property type="entry name" value="CATATPASE"/>
</dbReference>
<feature type="transmembrane region" description="Helical" evidence="9">
    <location>
        <begin position="339"/>
        <end position="357"/>
    </location>
</feature>
<dbReference type="GO" id="GO:0030007">
    <property type="term" value="P:intracellular potassium ion homeostasis"/>
    <property type="evidence" value="ECO:0007669"/>
    <property type="project" value="TreeGrafter"/>
</dbReference>
<keyword evidence="4" id="KW-0067">ATP-binding</keyword>
<dbReference type="HOGENOM" id="CLU_261569_0_0_1"/>
<evidence type="ECO:0000259" key="10">
    <source>
        <dbReference type="SMART" id="SM00831"/>
    </source>
</evidence>
<dbReference type="InterPro" id="IPR008250">
    <property type="entry name" value="ATPase_P-typ_transduc_dom_A_sf"/>
</dbReference>
<keyword evidence="5" id="KW-1278">Translocase</keyword>
<evidence type="ECO:0000313" key="11">
    <source>
        <dbReference type="EnsemblProtists" id="EOD23899"/>
    </source>
</evidence>
<feature type="transmembrane region" description="Helical" evidence="9">
    <location>
        <begin position="384"/>
        <end position="404"/>
    </location>
</feature>
<accession>A0A0D3JK64</accession>
<keyword evidence="7 9" id="KW-0472">Membrane</keyword>
<keyword evidence="6 9" id="KW-1133">Transmembrane helix</keyword>
<dbReference type="PANTHER" id="PTHR43294:SF20">
    <property type="entry name" value="P-TYPE ATPASE"/>
    <property type="match status" value="1"/>
</dbReference>
<dbReference type="SUPFAM" id="SSF81665">
    <property type="entry name" value="Calcium ATPase, transmembrane domain M"/>
    <property type="match status" value="1"/>
</dbReference>
<dbReference type="Gene3D" id="3.40.1110.10">
    <property type="entry name" value="Calcium-transporting ATPase, cytoplasmic domain N"/>
    <property type="match status" value="1"/>
</dbReference>
<dbReference type="InterPro" id="IPR004014">
    <property type="entry name" value="ATPase_P-typ_cation-transptr_N"/>
</dbReference>
<dbReference type="InterPro" id="IPR036412">
    <property type="entry name" value="HAD-like_sf"/>
</dbReference>
<dbReference type="Gene3D" id="2.70.150.10">
    <property type="entry name" value="Calcium-transporting ATPase, cytoplasmic transduction domain A"/>
    <property type="match status" value="1"/>
</dbReference>
<evidence type="ECO:0000256" key="9">
    <source>
        <dbReference type="SAM" id="Phobius"/>
    </source>
</evidence>
<name>A0A0D3JK64_EMIH1</name>
<dbReference type="PANTHER" id="PTHR43294">
    <property type="entry name" value="SODIUM/POTASSIUM-TRANSPORTING ATPASE SUBUNIT ALPHA"/>
    <property type="match status" value="1"/>
</dbReference>
<dbReference type="InterPro" id="IPR023214">
    <property type="entry name" value="HAD_sf"/>
</dbReference>
<dbReference type="SMART" id="SM00831">
    <property type="entry name" value="Cation_ATPase_N"/>
    <property type="match status" value="1"/>
</dbReference>
<dbReference type="GO" id="GO:1990573">
    <property type="term" value="P:potassium ion import across plasma membrane"/>
    <property type="evidence" value="ECO:0007669"/>
    <property type="project" value="TreeGrafter"/>
</dbReference>
<dbReference type="STRING" id="2903.R1ESP7"/>
<dbReference type="SUPFAM" id="SSF56784">
    <property type="entry name" value="HAD-like"/>
    <property type="match status" value="1"/>
</dbReference>
<dbReference type="PROSITE" id="PS00154">
    <property type="entry name" value="ATPASE_E1_E2"/>
    <property type="match status" value="1"/>
</dbReference>
<organism evidence="11 12">
    <name type="scientific">Emiliania huxleyi (strain CCMP1516)</name>
    <dbReference type="NCBI Taxonomy" id="280463"/>
    <lineage>
        <taxon>Eukaryota</taxon>
        <taxon>Haptista</taxon>
        <taxon>Haptophyta</taxon>
        <taxon>Prymnesiophyceae</taxon>
        <taxon>Isochrysidales</taxon>
        <taxon>Noelaerhabdaceae</taxon>
        <taxon>Emiliania</taxon>
    </lineage>
</organism>
<feature type="compositionally biased region" description="Basic and acidic residues" evidence="8">
    <location>
        <begin position="816"/>
        <end position="825"/>
    </location>
</feature>
<protein>
    <recommendedName>
        <fullName evidence="10">Cation-transporting P-type ATPase N-terminal domain-containing protein</fullName>
    </recommendedName>
</protein>
<dbReference type="GO" id="GO:0036376">
    <property type="term" value="P:sodium ion export across plasma membrane"/>
    <property type="evidence" value="ECO:0007669"/>
    <property type="project" value="TreeGrafter"/>
</dbReference>
<dbReference type="Pfam" id="PF00690">
    <property type="entry name" value="Cation_ATPase_N"/>
    <property type="match status" value="1"/>
</dbReference>
<reference evidence="11" key="2">
    <citation type="submission" date="2024-10" db="UniProtKB">
        <authorList>
            <consortium name="EnsemblProtists"/>
        </authorList>
    </citation>
    <scope>IDENTIFICATION</scope>
</reference>
<dbReference type="Gene3D" id="1.20.1110.10">
    <property type="entry name" value="Calcium-transporting ATPase, transmembrane domain"/>
    <property type="match status" value="3"/>
</dbReference>
<dbReference type="Gene3D" id="3.40.50.1000">
    <property type="entry name" value="HAD superfamily/HAD-like"/>
    <property type="match status" value="1"/>
</dbReference>
<comment type="subcellular location">
    <subcellularLocation>
        <location evidence="1">Membrane</location>
        <topology evidence="1">Multi-pass membrane protein</topology>
    </subcellularLocation>
</comment>
<dbReference type="PaxDb" id="2903-EOD23899"/>
<dbReference type="InterPro" id="IPR023298">
    <property type="entry name" value="ATPase_P-typ_TM_dom_sf"/>
</dbReference>
<dbReference type="InterPro" id="IPR050510">
    <property type="entry name" value="Cation_transp_ATPase_P-type"/>
</dbReference>
<evidence type="ECO:0000256" key="6">
    <source>
        <dbReference type="ARBA" id="ARBA00022989"/>
    </source>
</evidence>